<dbReference type="GO" id="GO:0005576">
    <property type="term" value="C:extracellular region"/>
    <property type="evidence" value="ECO:0007669"/>
    <property type="project" value="UniProtKB-SubCell"/>
</dbReference>
<keyword evidence="8" id="KW-0732">Signal</keyword>
<keyword evidence="3" id="KW-0646">Protease inhibitor</keyword>
<comment type="subcellular location">
    <subcellularLocation>
        <location evidence="1">Secreted</location>
    </subcellularLocation>
</comment>
<sequence length="94" mass="10078">MKVAMIFLSALVLLSLAGNTTADVVGKQANCNDATMRCPRNYDPVCGVDGITYANECSLCFENRSSIIISIHGEEENPTTPLRLVKSPSVSSKV</sequence>
<dbReference type="PRINTS" id="PR00290">
    <property type="entry name" value="KAZALINHBTR"/>
</dbReference>
<evidence type="ECO:0000256" key="8">
    <source>
        <dbReference type="SAM" id="SignalP"/>
    </source>
</evidence>
<dbReference type="EMBL" id="JBBHLL010000089">
    <property type="protein sequence ID" value="KAK7818168.1"/>
    <property type="molecule type" value="Genomic_DNA"/>
</dbReference>
<accession>A0AAW0IUK0</accession>
<dbReference type="GO" id="GO:0004867">
    <property type="term" value="F:serine-type endopeptidase inhibitor activity"/>
    <property type="evidence" value="ECO:0007669"/>
    <property type="project" value="UniProtKB-KW"/>
</dbReference>
<keyword evidence="11" id="KW-1185">Reference proteome</keyword>
<keyword evidence="2" id="KW-0964">Secreted</keyword>
<comment type="function">
    <text evidence="6">In the male reproductive tract, binds to sperm heads where it modulates sperm capacitance by inhibiting calcium uptake and nitrogen oxide (NO) production.</text>
</comment>
<evidence type="ECO:0000256" key="6">
    <source>
        <dbReference type="ARBA" id="ARBA00037363"/>
    </source>
</evidence>
<dbReference type="SMART" id="SM00280">
    <property type="entry name" value="KAZAL"/>
    <property type="match status" value="1"/>
</dbReference>
<feature type="domain" description="Kazal-like" evidence="9">
    <location>
        <begin position="25"/>
        <end position="77"/>
    </location>
</feature>
<name>A0AAW0IUK0_MYOGA</name>
<evidence type="ECO:0000313" key="10">
    <source>
        <dbReference type="EMBL" id="KAK7818168.1"/>
    </source>
</evidence>
<dbReference type="PROSITE" id="PS00282">
    <property type="entry name" value="KAZAL_1"/>
    <property type="match status" value="1"/>
</dbReference>
<evidence type="ECO:0000256" key="5">
    <source>
        <dbReference type="ARBA" id="ARBA00023157"/>
    </source>
</evidence>
<comment type="caution">
    <text evidence="10">The sequence shown here is derived from an EMBL/GenBank/DDBJ whole genome shotgun (WGS) entry which is preliminary data.</text>
</comment>
<dbReference type="Pfam" id="PF00050">
    <property type="entry name" value="Kazal_1"/>
    <property type="match status" value="1"/>
</dbReference>
<evidence type="ECO:0000259" key="9">
    <source>
        <dbReference type="PROSITE" id="PS51465"/>
    </source>
</evidence>
<feature type="signal peptide" evidence="8">
    <location>
        <begin position="1"/>
        <end position="22"/>
    </location>
</feature>
<dbReference type="PANTHER" id="PTHR21312:SF27">
    <property type="entry name" value="SERINE PROTEASE INHIBITOR KAZAL-TYPE 1"/>
    <property type="match status" value="1"/>
</dbReference>
<dbReference type="Proteomes" id="UP001488838">
    <property type="component" value="Unassembled WGS sequence"/>
</dbReference>
<gene>
    <name evidence="10" type="ORF">U0070_009556</name>
</gene>
<organism evidence="10 11">
    <name type="scientific">Myodes glareolus</name>
    <name type="common">Bank vole</name>
    <name type="synonym">Clethrionomys glareolus</name>
    <dbReference type="NCBI Taxonomy" id="447135"/>
    <lineage>
        <taxon>Eukaryota</taxon>
        <taxon>Metazoa</taxon>
        <taxon>Chordata</taxon>
        <taxon>Craniata</taxon>
        <taxon>Vertebrata</taxon>
        <taxon>Euteleostomi</taxon>
        <taxon>Mammalia</taxon>
        <taxon>Eutheria</taxon>
        <taxon>Euarchontoglires</taxon>
        <taxon>Glires</taxon>
        <taxon>Rodentia</taxon>
        <taxon>Myomorpha</taxon>
        <taxon>Muroidea</taxon>
        <taxon>Cricetidae</taxon>
        <taxon>Arvicolinae</taxon>
        <taxon>Myodes</taxon>
    </lineage>
</organism>
<evidence type="ECO:0000256" key="2">
    <source>
        <dbReference type="ARBA" id="ARBA00022525"/>
    </source>
</evidence>
<dbReference type="AlphaFoldDB" id="A0AAW0IUK0"/>
<evidence type="ECO:0000313" key="11">
    <source>
        <dbReference type="Proteomes" id="UP001488838"/>
    </source>
</evidence>
<protein>
    <recommendedName>
        <fullName evidence="9">Kazal-like domain-containing protein</fullName>
    </recommendedName>
</protein>
<keyword evidence="5" id="KW-1015">Disulfide bond</keyword>
<dbReference type="Gene3D" id="3.30.60.30">
    <property type="match status" value="1"/>
</dbReference>
<dbReference type="SUPFAM" id="SSF100895">
    <property type="entry name" value="Kazal-type serine protease inhibitors"/>
    <property type="match status" value="1"/>
</dbReference>
<proteinExistence type="predicted"/>
<feature type="chain" id="PRO_5043743443" description="Kazal-like domain-containing protein" evidence="8">
    <location>
        <begin position="23"/>
        <end position="94"/>
    </location>
</feature>
<reference evidence="10 11" key="1">
    <citation type="journal article" date="2023" name="bioRxiv">
        <title>Conserved and derived expression patterns and positive selection on dental genes reveal complex evolutionary context of ever-growing rodent molars.</title>
        <authorList>
            <person name="Calamari Z.T."/>
            <person name="Song A."/>
            <person name="Cohen E."/>
            <person name="Akter M."/>
            <person name="Roy R.D."/>
            <person name="Hallikas O."/>
            <person name="Christensen M.M."/>
            <person name="Li P."/>
            <person name="Marangoni P."/>
            <person name="Jernvall J."/>
            <person name="Klein O.D."/>
        </authorList>
    </citation>
    <scope>NUCLEOTIDE SEQUENCE [LARGE SCALE GENOMIC DNA]</scope>
    <source>
        <strain evidence="10">V071</strain>
    </source>
</reference>
<dbReference type="PROSITE" id="PS51465">
    <property type="entry name" value="KAZAL_2"/>
    <property type="match status" value="1"/>
</dbReference>
<dbReference type="InterPro" id="IPR001239">
    <property type="entry name" value="Prot_inh_Kazal-m"/>
</dbReference>
<comment type="function">
    <text evidence="7">Serine protease inhibitor which exhibits anti-trypsin activity. In the pancreas, protects against trypsin-catalyzed premature activation of zymogens.</text>
</comment>
<evidence type="ECO:0000256" key="4">
    <source>
        <dbReference type="ARBA" id="ARBA00022900"/>
    </source>
</evidence>
<evidence type="ECO:0000256" key="3">
    <source>
        <dbReference type="ARBA" id="ARBA00022690"/>
    </source>
</evidence>
<dbReference type="InterPro" id="IPR002350">
    <property type="entry name" value="Kazal_dom"/>
</dbReference>
<evidence type="ECO:0000256" key="1">
    <source>
        <dbReference type="ARBA" id="ARBA00004613"/>
    </source>
</evidence>
<dbReference type="InterPro" id="IPR036058">
    <property type="entry name" value="Kazal_dom_sf"/>
</dbReference>
<evidence type="ECO:0000256" key="7">
    <source>
        <dbReference type="ARBA" id="ARBA00046050"/>
    </source>
</evidence>
<dbReference type="PANTHER" id="PTHR21312">
    <property type="entry name" value="SERINE PROTEASE INHIBITOR"/>
    <property type="match status" value="1"/>
</dbReference>
<keyword evidence="4" id="KW-0722">Serine protease inhibitor</keyword>